<feature type="transmembrane region" description="Helical" evidence="7">
    <location>
        <begin position="12"/>
        <end position="37"/>
    </location>
</feature>
<accession>A0A191ZJ29</accession>
<feature type="transmembrane region" description="Helical" evidence="7">
    <location>
        <begin position="250"/>
        <end position="269"/>
    </location>
</feature>
<feature type="transmembrane region" description="Helical" evidence="7">
    <location>
        <begin position="49"/>
        <end position="69"/>
    </location>
</feature>
<evidence type="ECO:0000256" key="3">
    <source>
        <dbReference type="ARBA" id="ARBA00022692"/>
    </source>
</evidence>
<keyword evidence="3 7" id="KW-0812">Transmembrane</keyword>
<dbReference type="STRING" id="1860122.A9404_11360"/>
<dbReference type="Proteomes" id="UP000078596">
    <property type="component" value="Chromosome"/>
</dbReference>
<dbReference type="EMBL" id="CP016027">
    <property type="protein sequence ID" value="ANJ67894.1"/>
    <property type="molecule type" value="Genomic_DNA"/>
</dbReference>
<evidence type="ECO:0000256" key="7">
    <source>
        <dbReference type="SAM" id="Phobius"/>
    </source>
</evidence>
<name>A0A191ZJ29_9GAMM</name>
<evidence type="ECO:0008006" key="10">
    <source>
        <dbReference type="Google" id="ProtNLM"/>
    </source>
</evidence>
<proteinExistence type="predicted"/>
<dbReference type="KEGG" id="haz:A9404_11360"/>
<evidence type="ECO:0000313" key="8">
    <source>
        <dbReference type="EMBL" id="ANJ67894.1"/>
    </source>
</evidence>
<evidence type="ECO:0000256" key="4">
    <source>
        <dbReference type="ARBA" id="ARBA00022989"/>
    </source>
</evidence>
<gene>
    <name evidence="8" type="ORF">A9404_11360</name>
</gene>
<feature type="region of interest" description="Disordered" evidence="6">
    <location>
        <begin position="279"/>
        <end position="303"/>
    </location>
</feature>
<dbReference type="InterPro" id="IPR019108">
    <property type="entry name" value="Caa3_assmbl_CtaG-rel"/>
</dbReference>
<comment type="subcellular location">
    <subcellularLocation>
        <location evidence="1">Cell membrane</location>
        <topology evidence="1">Multi-pass membrane protein</topology>
    </subcellularLocation>
</comment>
<sequence>MLDPLYHQLSTLAAFLLPYEFSPTVLTVCLLAGWLYIRGLRRLRRRPGWGALLFGIGLVSIYLVLQTQVDYYGRFSFFIHRLQHLVLHHLGPFLIAVSAPAPILEAGLPLAIRSRIVDPLVQSPLIRGPLRVIQQPFVAGFLFVAIIYFWLEPDIHFYAMLSLPLYNTMNWGMAIDGLLFWWMIFNLHRPGEPVARHYGVRLLVLFLVMFPQIVLGAYIALSPTDLFSIYALCGRVLPIGEMEGQHLGGLVTWIPAAMMSVLGALVLLVKWTRRAQASAPANDPVFPDPWREAESPKNPIAAS</sequence>
<keyword evidence="2" id="KW-1003">Cell membrane</keyword>
<dbReference type="RefSeq" id="WP_066101676.1">
    <property type="nucleotide sequence ID" value="NZ_CP016027.1"/>
</dbReference>
<dbReference type="GO" id="GO:0005886">
    <property type="term" value="C:plasma membrane"/>
    <property type="evidence" value="ECO:0007669"/>
    <property type="project" value="UniProtKB-SubCell"/>
</dbReference>
<evidence type="ECO:0000313" key="9">
    <source>
        <dbReference type="Proteomes" id="UP000078596"/>
    </source>
</evidence>
<evidence type="ECO:0000256" key="2">
    <source>
        <dbReference type="ARBA" id="ARBA00022475"/>
    </source>
</evidence>
<evidence type="ECO:0000256" key="5">
    <source>
        <dbReference type="ARBA" id="ARBA00023136"/>
    </source>
</evidence>
<keyword evidence="4 7" id="KW-1133">Transmembrane helix</keyword>
<dbReference type="AlphaFoldDB" id="A0A191ZJ29"/>
<reference evidence="8 9" key="1">
    <citation type="submission" date="2016-06" db="EMBL/GenBank/DDBJ databases">
        <title>Insight into the functional genes involving in sulfur oxidation in Pearl River water.</title>
        <authorList>
            <person name="Luo J."/>
            <person name="Tan X."/>
            <person name="Lin W."/>
        </authorList>
    </citation>
    <scope>NUCLEOTIDE SEQUENCE [LARGE SCALE GENOMIC DNA]</scope>
    <source>
        <strain evidence="8 9">LS2</strain>
    </source>
</reference>
<feature type="transmembrane region" description="Helical" evidence="7">
    <location>
        <begin position="171"/>
        <end position="188"/>
    </location>
</feature>
<evidence type="ECO:0000256" key="6">
    <source>
        <dbReference type="SAM" id="MobiDB-lite"/>
    </source>
</evidence>
<feature type="transmembrane region" description="Helical" evidence="7">
    <location>
        <begin position="200"/>
        <end position="221"/>
    </location>
</feature>
<organism evidence="8 9">
    <name type="scientific">Halothiobacillus diazotrophicus</name>
    <dbReference type="NCBI Taxonomy" id="1860122"/>
    <lineage>
        <taxon>Bacteria</taxon>
        <taxon>Pseudomonadati</taxon>
        <taxon>Pseudomonadota</taxon>
        <taxon>Gammaproteobacteria</taxon>
        <taxon>Chromatiales</taxon>
        <taxon>Halothiobacillaceae</taxon>
        <taxon>Halothiobacillus</taxon>
    </lineage>
</organism>
<feature type="transmembrane region" description="Helical" evidence="7">
    <location>
        <begin position="132"/>
        <end position="151"/>
    </location>
</feature>
<evidence type="ECO:0000256" key="1">
    <source>
        <dbReference type="ARBA" id="ARBA00004651"/>
    </source>
</evidence>
<keyword evidence="5 7" id="KW-0472">Membrane</keyword>
<protein>
    <recommendedName>
        <fullName evidence="10">Cytochrome c oxidase assembly protein</fullName>
    </recommendedName>
</protein>
<keyword evidence="9" id="KW-1185">Reference proteome</keyword>
<dbReference type="Pfam" id="PF09678">
    <property type="entry name" value="Caa3_CtaG"/>
    <property type="match status" value="1"/>
</dbReference>
<feature type="transmembrane region" description="Helical" evidence="7">
    <location>
        <begin position="89"/>
        <end position="112"/>
    </location>
</feature>